<dbReference type="Pfam" id="PF13302">
    <property type="entry name" value="Acetyltransf_3"/>
    <property type="match status" value="1"/>
</dbReference>
<dbReference type="RefSeq" id="WP_379320402.1">
    <property type="nucleotide sequence ID" value="NZ_JBHTLM010000013.1"/>
</dbReference>
<dbReference type="SUPFAM" id="SSF55729">
    <property type="entry name" value="Acyl-CoA N-acyltransferases (Nat)"/>
    <property type="match status" value="1"/>
</dbReference>
<accession>A0ABW3RZK1</accession>
<reference evidence="3" key="1">
    <citation type="journal article" date="2019" name="Int. J. Syst. Evol. Microbiol.">
        <title>The Global Catalogue of Microorganisms (GCM) 10K type strain sequencing project: providing services to taxonomists for standard genome sequencing and annotation.</title>
        <authorList>
            <consortium name="The Broad Institute Genomics Platform"/>
            <consortium name="The Broad Institute Genome Sequencing Center for Infectious Disease"/>
            <person name="Wu L."/>
            <person name="Ma J."/>
        </authorList>
    </citation>
    <scope>NUCLEOTIDE SEQUENCE [LARGE SCALE GENOMIC DNA]</scope>
    <source>
        <strain evidence="3">CCUG 59189</strain>
    </source>
</reference>
<dbReference type="EC" id="2.3.-.-" evidence="2"/>
<dbReference type="Proteomes" id="UP001597262">
    <property type="component" value="Unassembled WGS sequence"/>
</dbReference>
<organism evidence="2 3">
    <name type="scientific">Paenibacillus puldeungensis</name>
    <dbReference type="NCBI Taxonomy" id="696536"/>
    <lineage>
        <taxon>Bacteria</taxon>
        <taxon>Bacillati</taxon>
        <taxon>Bacillota</taxon>
        <taxon>Bacilli</taxon>
        <taxon>Bacillales</taxon>
        <taxon>Paenibacillaceae</taxon>
        <taxon>Paenibacillus</taxon>
    </lineage>
</organism>
<dbReference type="GO" id="GO:0016746">
    <property type="term" value="F:acyltransferase activity"/>
    <property type="evidence" value="ECO:0007669"/>
    <property type="project" value="UniProtKB-KW"/>
</dbReference>
<dbReference type="CDD" id="cd04301">
    <property type="entry name" value="NAT_SF"/>
    <property type="match status" value="1"/>
</dbReference>
<dbReference type="PANTHER" id="PTHR43415:SF3">
    <property type="entry name" value="GNAT-FAMILY ACETYLTRANSFERASE"/>
    <property type="match status" value="1"/>
</dbReference>
<comment type="caution">
    <text evidence="2">The sequence shown here is derived from an EMBL/GenBank/DDBJ whole genome shotgun (WGS) entry which is preliminary data.</text>
</comment>
<gene>
    <name evidence="2" type="ORF">ACFQ3W_16810</name>
</gene>
<protein>
    <submittedName>
        <fullName evidence="2">GNAT family N-acetyltransferase</fullName>
        <ecNumber evidence="2">2.3.-.-</ecNumber>
    </submittedName>
</protein>
<dbReference type="InterPro" id="IPR000182">
    <property type="entry name" value="GNAT_dom"/>
</dbReference>
<proteinExistence type="predicted"/>
<evidence type="ECO:0000259" key="1">
    <source>
        <dbReference type="PROSITE" id="PS51186"/>
    </source>
</evidence>
<sequence>MRYFKKLEAKRLYLSPINPADADIYTKWINDLTLSSRIGSSSQLYSLPQEQAVLDHMAKEGNNFAIVLKDTDELLGNCSLFAIHPIHRTAELGIFLGDSNHRNKGYGTEAIQLLTEYGFKVLNLHSIMLRFFDFNHSARRCYEKAGFRMFGKRSECYFLNGHYYDEVYMELLSNEAKSNYLDLFLPSN</sequence>
<keyword evidence="2" id="KW-0012">Acyltransferase</keyword>
<dbReference type="PANTHER" id="PTHR43415">
    <property type="entry name" value="SPERMIDINE N(1)-ACETYLTRANSFERASE"/>
    <property type="match status" value="1"/>
</dbReference>
<evidence type="ECO:0000313" key="3">
    <source>
        <dbReference type="Proteomes" id="UP001597262"/>
    </source>
</evidence>
<dbReference type="InterPro" id="IPR016181">
    <property type="entry name" value="Acyl_CoA_acyltransferase"/>
</dbReference>
<dbReference type="PROSITE" id="PS51186">
    <property type="entry name" value="GNAT"/>
    <property type="match status" value="1"/>
</dbReference>
<feature type="domain" description="N-acetyltransferase" evidence="1">
    <location>
        <begin position="12"/>
        <end position="170"/>
    </location>
</feature>
<dbReference type="Gene3D" id="3.40.630.30">
    <property type="match status" value="1"/>
</dbReference>
<dbReference type="EMBL" id="JBHTLM010000013">
    <property type="protein sequence ID" value="MFD1177951.1"/>
    <property type="molecule type" value="Genomic_DNA"/>
</dbReference>
<evidence type="ECO:0000313" key="2">
    <source>
        <dbReference type="EMBL" id="MFD1177951.1"/>
    </source>
</evidence>
<keyword evidence="2" id="KW-0808">Transferase</keyword>
<keyword evidence="3" id="KW-1185">Reference proteome</keyword>
<name>A0ABW3RZK1_9BACL</name>